<comment type="caution">
    <text evidence="7">The sequence shown here is derived from an EMBL/GenBank/DDBJ whole genome shotgun (WGS) entry which is preliminary data.</text>
</comment>
<evidence type="ECO:0000256" key="3">
    <source>
        <dbReference type="ARBA" id="ARBA00022692"/>
    </source>
</evidence>
<keyword evidence="4 6" id="KW-1133">Transmembrane helix</keyword>
<organism evidence="7 8">
    <name type="scientific">Allobranchiibius huperziae</name>
    <dbReference type="NCBI Taxonomy" id="1874116"/>
    <lineage>
        <taxon>Bacteria</taxon>
        <taxon>Bacillati</taxon>
        <taxon>Actinomycetota</taxon>
        <taxon>Actinomycetes</taxon>
        <taxon>Micrococcales</taxon>
        <taxon>Dermacoccaceae</taxon>
        <taxon>Allobranchiibius</taxon>
    </lineage>
</organism>
<feature type="transmembrane region" description="Helical" evidence="6">
    <location>
        <begin position="71"/>
        <end position="95"/>
    </location>
</feature>
<dbReference type="GO" id="GO:0015171">
    <property type="term" value="F:amino acid transmembrane transporter activity"/>
    <property type="evidence" value="ECO:0007669"/>
    <property type="project" value="TreeGrafter"/>
</dbReference>
<dbReference type="AlphaFoldDB" id="A0A853DKJ4"/>
<feature type="transmembrane region" description="Helical" evidence="6">
    <location>
        <begin position="184"/>
        <end position="204"/>
    </location>
</feature>
<evidence type="ECO:0000313" key="7">
    <source>
        <dbReference type="EMBL" id="NYJ75210.1"/>
    </source>
</evidence>
<feature type="transmembrane region" description="Helical" evidence="6">
    <location>
        <begin position="40"/>
        <end position="64"/>
    </location>
</feature>
<dbReference type="InterPro" id="IPR001123">
    <property type="entry name" value="LeuE-type"/>
</dbReference>
<evidence type="ECO:0000256" key="4">
    <source>
        <dbReference type="ARBA" id="ARBA00022989"/>
    </source>
</evidence>
<keyword evidence="2" id="KW-1003">Cell membrane</keyword>
<keyword evidence="5 6" id="KW-0472">Membrane</keyword>
<name>A0A853DKJ4_9MICO</name>
<accession>A0A853DKJ4</accession>
<dbReference type="PANTHER" id="PTHR30086:SF17">
    <property type="entry name" value="LYSE FAMILY TRANSLOCATOR"/>
    <property type="match status" value="1"/>
</dbReference>
<keyword evidence="8" id="KW-1185">Reference proteome</keyword>
<dbReference type="RefSeq" id="WP_179481694.1">
    <property type="nucleotide sequence ID" value="NZ_JACCFW010000001.1"/>
</dbReference>
<feature type="transmembrane region" description="Helical" evidence="6">
    <location>
        <begin position="115"/>
        <end position="141"/>
    </location>
</feature>
<dbReference type="Pfam" id="PF01810">
    <property type="entry name" value="LysE"/>
    <property type="match status" value="1"/>
</dbReference>
<evidence type="ECO:0000256" key="6">
    <source>
        <dbReference type="SAM" id="Phobius"/>
    </source>
</evidence>
<dbReference type="PANTHER" id="PTHR30086">
    <property type="entry name" value="ARGININE EXPORTER PROTEIN ARGO"/>
    <property type="match status" value="1"/>
</dbReference>
<dbReference type="GO" id="GO:0005886">
    <property type="term" value="C:plasma membrane"/>
    <property type="evidence" value="ECO:0007669"/>
    <property type="project" value="UniProtKB-SubCell"/>
</dbReference>
<evidence type="ECO:0000256" key="5">
    <source>
        <dbReference type="ARBA" id="ARBA00023136"/>
    </source>
</evidence>
<protein>
    <submittedName>
        <fullName evidence="7">Threonine/homoserine/homoserine lactone efflux protein</fullName>
    </submittedName>
</protein>
<sequence length="207" mass="21237">MSSTLPLLVAWFVAVAIPGPDFVAVLRTSAAHGRRAGLSVAVGVVGGMACWATCALVGLSAVIARYEHLYLVIRTVGAVLLFLYGARVLIGAFRGHRPETGHGVLAPDQGGSHSFWRLGLFTNLANPKAVVFFGALFASLLPHGLSVGGRVGVLGAILAIGLAWYVVVASAASSAPVVAAYRRAGRAIDVVAGSVFAITGIALVPRN</sequence>
<evidence type="ECO:0000313" key="8">
    <source>
        <dbReference type="Proteomes" id="UP000571817"/>
    </source>
</evidence>
<proteinExistence type="predicted"/>
<evidence type="ECO:0000256" key="2">
    <source>
        <dbReference type="ARBA" id="ARBA00022475"/>
    </source>
</evidence>
<keyword evidence="3 6" id="KW-0812">Transmembrane</keyword>
<comment type="subcellular location">
    <subcellularLocation>
        <location evidence="1">Cell membrane</location>
        <topology evidence="1">Multi-pass membrane protein</topology>
    </subcellularLocation>
</comment>
<reference evidence="7 8" key="1">
    <citation type="submission" date="2020-07" db="EMBL/GenBank/DDBJ databases">
        <title>Sequencing the genomes of 1000 actinobacteria strains.</title>
        <authorList>
            <person name="Klenk H.-P."/>
        </authorList>
    </citation>
    <scope>NUCLEOTIDE SEQUENCE [LARGE SCALE GENOMIC DNA]</scope>
    <source>
        <strain evidence="7 8">DSM 29531</strain>
    </source>
</reference>
<dbReference type="EMBL" id="JACCFW010000001">
    <property type="protein sequence ID" value="NYJ75210.1"/>
    <property type="molecule type" value="Genomic_DNA"/>
</dbReference>
<gene>
    <name evidence="7" type="ORF">HNR15_002173</name>
</gene>
<feature type="transmembrane region" description="Helical" evidence="6">
    <location>
        <begin position="153"/>
        <end position="172"/>
    </location>
</feature>
<evidence type="ECO:0000256" key="1">
    <source>
        <dbReference type="ARBA" id="ARBA00004651"/>
    </source>
</evidence>
<dbReference type="Proteomes" id="UP000571817">
    <property type="component" value="Unassembled WGS sequence"/>
</dbReference>